<accession>A0A5D6VBJ7</accession>
<proteinExistence type="predicted"/>
<name>A0A5D6VBJ7_9BACT</name>
<dbReference type="InterPro" id="IPR029058">
    <property type="entry name" value="AB_hydrolase_fold"/>
</dbReference>
<gene>
    <name evidence="1" type="ORF">FY528_02775</name>
</gene>
<dbReference type="Gene3D" id="3.40.50.1820">
    <property type="entry name" value="alpha/beta hydrolase"/>
    <property type="match status" value="1"/>
</dbReference>
<protein>
    <recommendedName>
        <fullName evidence="3">Dienelactone hydrolase domain-containing protein</fullName>
    </recommendedName>
</protein>
<dbReference type="Proteomes" id="UP000322791">
    <property type="component" value="Unassembled WGS sequence"/>
</dbReference>
<dbReference type="PROSITE" id="PS51257">
    <property type="entry name" value="PROKAR_LIPOPROTEIN"/>
    <property type="match status" value="1"/>
</dbReference>
<evidence type="ECO:0000313" key="2">
    <source>
        <dbReference type="Proteomes" id="UP000322791"/>
    </source>
</evidence>
<dbReference type="EMBL" id="VTHL01000002">
    <property type="protein sequence ID" value="TYZ13351.1"/>
    <property type="molecule type" value="Genomic_DNA"/>
</dbReference>
<dbReference type="RefSeq" id="WP_149069468.1">
    <property type="nucleotide sequence ID" value="NZ_VTHL01000002.1"/>
</dbReference>
<dbReference type="AlphaFoldDB" id="A0A5D6VBJ7"/>
<reference evidence="1 2" key="1">
    <citation type="submission" date="2019-08" db="EMBL/GenBank/DDBJ databases">
        <authorList>
            <person name="Seo M.-J."/>
        </authorList>
    </citation>
    <scope>NUCLEOTIDE SEQUENCE [LARGE SCALE GENOMIC DNA]</scope>
    <source>
        <strain evidence="1 2">KIGAM108</strain>
    </source>
</reference>
<sequence>MSKLFSAAGLFSSNSGSQLKQTLLLGMLGALTACGSAGQSAEEKTLPPPTGHYEGAVGLPGTGVRVGLELRRTRAGELQAELTVPGTPVTTIPMGTVRYQAPQLQLSQIGGFPGTLSISALREGDFLRGVLQLDSIRGEFVWVRRGEAAPRPFREQAVRLPGLGVATLYLPVDTLATHPVVVSWAPTTSPNLDRVMRLGKTGWATLLLAPAAAGTDSVVARQTVAALRWLRGRPEADTTRLGVWTVGSTAAEAAVGASQGEAAFLVVEQAALTEETMLAPFRQLARLRIPVFGLYAGRDTALNVRESSQRLRRALGGRRGMQVRVFAQAKPNFLVPGNTAADGQWQWPRPTPGFWEGLERWLKQLN</sequence>
<keyword evidence="2" id="KW-1185">Reference proteome</keyword>
<evidence type="ECO:0008006" key="3">
    <source>
        <dbReference type="Google" id="ProtNLM"/>
    </source>
</evidence>
<evidence type="ECO:0000313" key="1">
    <source>
        <dbReference type="EMBL" id="TYZ13351.1"/>
    </source>
</evidence>
<organism evidence="1 2">
    <name type="scientific">Hymenobacter lutimineralis</name>
    <dbReference type="NCBI Taxonomy" id="2606448"/>
    <lineage>
        <taxon>Bacteria</taxon>
        <taxon>Pseudomonadati</taxon>
        <taxon>Bacteroidota</taxon>
        <taxon>Cytophagia</taxon>
        <taxon>Cytophagales</taxon>
        <taxon>Hymenobacteraceae</taxon>
        <taxon>Hymenobacter</taxon>
    </lineage>
</organism>
<comment type="caution">
    <text evidence="1">The sequence shown here is derived from an EMBL/GenBank/DDBJ whole genome shotgun (WGS) entry which is preliminary data.</text>
</comment>